<dbReference type="GO" id="GO:0034040">
    <property type="term" value="F:ATPase-coupled lipid transmembrane transporter activity"/>
    <property type="evidence" value="ECO:0007669"/>
    <property type="project" value="TreeGrafter"/>
</dbReference>
<evidence type="ECO:0000256" key="8">
    <source>
        <dbReference type="SAM" id="Phobius"/>
    </source>
</evidence>
<dbReference type="AlphaFoldDB" id="A0A4R3LCH2"/>
<dbReference type="InterPro" id="IPR003439">
    <property type="entry name" value="ABC_transporter-like_ATP-bd"/>
</dbReference>
<keyword evidence="11" id="KW-0645">Protease</keyword>
<dbReference type="Proteomes" id="UP000315577">
    <property type="component" value="Unassembled WGS sequence"/>
</dbReference>
<dbReference type="GO" id="GO:0005886">
    <property type="term" value="C:plasma membrane"/>
    <property type="evidence" value="ECO:0007669"/>
    <property type="project" value="UniProtKB-SubCell"/>
</dbReference>
<dbReference type="PROSITE" id="PS50893">
    <property type="entry name" value="ABC_TRANSPORTER_2"/>
    <property type="match status" value="1"/>
</dbReference>
<keyword evidence="2" id="KW-1003">Cell membrane</keyword>
<keyword evidence="4" id="KW-0547">Nucleotide-binding</keyword>
<evidence type="ECO:0000313" key="12">
    <source>
        <dbReference type="EMBL" id="TSE22095.1"/>
    </source>
</evidence>
<proteinExistence type="predicted"/>
<sequence>MPQPDAAGQPTPPEWPQVLQDLWPAVRRAWFFAVVASLLLLAPTFYMFEVYGRVVNSRSHMTLAMLTLAVVLAYAVMETLEWARNEVMREAATWFDRCLAPRVVDAIHEGNLRRLGAGTVQPMVDLRVVRDFFNQPAVAAAMEAPVALVFLLILFIVHPWLGWAALVGALIQVALAWSNERMTQPPLSAANRAAIAAQQTADGMLRNAEVVEAMGMLRSIHARWWKQQQTFLDLQALASNRAGAFAALTKWIQTVWGSLLLGLGAWLVLENTLPGGGAMMIVASVLGGRVLAPLVQLVTQWRSVIQARDAWGRLTKLLAQVPPASDALPLPAPRGHVSVEGIVVAPPGTPTTILRSVAFALQPGEALAVVGPSGAGKTTLARALVGLWPSMAGKVRLDGADVYTWRKDELGPHIGYLPQGVELLEGTVAENIARFGEVDMRRVREAAALVGLDALIESLPQGYDTWVGPEGAVLSGGQRQRVALARALYGDPVLVVLDEPNASLDEAGDAALVHAIRTLKARGTTFVVMTHRTSVLTVVDKMLVLVEGAVKAFGPRDDVLAALRAGHAPAHVSATRTA</sequence>
<dbReference type="Pfam" id="PF00005">
    <property type="entry name" value="ABC_tran"/>
    <property type="match status" value="1"/>
</dbReference>
<dbReference type="Proteomes" id="UP000295536">
    <property type="component" value="Unassembled WGS sequence"/>
</dbReference>
<keyword evidence="7 8" id="KW-0472">Membrane</keyword>
<feature type="transmembrane region" description="Helical" evidence="8">
    <location>
        <begin position="29"/>
        <end position="48"/>
    </location>
</feature>
<dbReference type="SUPFAM" id="SSF90123">
    <property type="entry name" value="ABC transporter transmembrane region"/>
    <property type="match status" value="1"/>
</dbReference>
<dbReference type="RefSeq" id="WP_132962816.1">
    <property type="nucleotide sequence ID" value="NZ_SMAH01000009.1"/>
</dbReference>
<dbReference type="PANTHER" id="PTHR24221:SF248">
    <property type="entry name" value="ABC TRANSPORTER TRANSMEMBRANE REGION"/>
    <property type="match status" value="1"/>
</dbReference>
<dbReference type="PANTHER" id="PTHR24221">
    <property type="entry name" value="ATP-BINDING CASSETTE SUB-FAMILY B"/>
    <property type="match status" value="1"/>
</dbReference>
<dbReference type="InterPro" id="IPR017871">
    <property type="entry name" value="ABC_transporter-like_CS"/>
</dbReference>
<feature type="domain" description="ABC transporter" evidence="9">
    <location>
        <begin position="337"/>
        <end position="572"/>
    </location>
</feature>
<keyword evidence="6 8" id="KW-1133">Transmembrane helix</keyword>
<dbReference type="GO" id="GO:0140359">
    <property type="term" value="F:ABC-type transporter activity"/>
    <property type="evidence" value="ECO:0007669"/>
    <property type="project" value="InterPro"/>
</dbReference>
<reference evidence="12 14" key="2">
    <citation type="submission" date="2019-07" db="EMBL/GenBank/DDBJ databases">
        <title>Tepidimonas ignava SPS-1037 draft genome.</title>
        <authorList>
            <person name="Da Costa M.S."/>
            <person name="Froufe H.J.C."/>
            <person name="Egas C."/>
            <person name="Albuquerque L."/>
        </authorList>
    </citation>
    <scope>NUCLEOTIDE SEQUENCE [LARGE SCALE GENOMIC DNA]</scope>
    <source>
        <strain evidence="12 14">SPS-1037</strain>
    </source>
</reference>
<dbReference type="InterPro" id="IPR039421">
    <property type="entry name" value="Type_1_exporter"/>
</dbReference>
<feature type="transmembrane region" description="Helical" evidence="8">
    <location>
        <begin position="60"/>
        <end position="77"/>
    </location>
</feature>
<dbReference type="InterPro" id="IPR003593">
    <property type="entry name" value="AAA+_ATPase"/>
</dbReference>
<reference evidence="11 13" key="1">
    <citation type="submission" date="2019-03" db="EMBL/GenBank/DDBJ databases">
        <title>Genomic Encyclopedia of Type Strains, Phase IV (KMG-IV): sequencing the most valuable type-strain genomes for metagenomic binning, comparative biology and taxonomic classification.</title>
        <authorList>
            <person name="Goeker M."/>
        </authorList>
    </citation>
    <scope>NUCLEOTIDE SEQUENCE [LARGE SCALE GENOMIC DNA]</scope>
    <source>
        <strain evidence="11 13">DSM 12034</strain>
    </source>
</reference>
<evidence type="ECO:0000256" key="6">
    <source>
        <dbReference type="ARBA" id="ARBA00022989"/>
    </source>
</evidence>
<dbReference type="NCBIfam" id="TIGR01842">
    <property type="entry name" value="type_I_sec_PrtD"/>
    <property type="match status" value="1"/>
</dbReference>
<keyword evidence="11" id="KW-0378">Hydrolase</keyword>
<evidence type="ECO:0000256" key="4">
    <source>
        <dbReference type="ARBA" id="ARBA00022741"/>
    </source>
</evidence>
<dbReference type="PROSITE" id="PS50929">
    <property type="entry name" value="ABC_TM1F"/>
    <property type="match status" value="1"/>
</dbReference>
<organism evidence="11 13">
    <name type="scientific">Tepidimonas ignava</name>
    <dbReference type="NCBI Taxonomy" id="114249"/>
    <lineage>
        <taxon>Bacteria</taxon>
        <taxon>Pseudomonadati</taxon>
        <taxon>Pseudomonadota</taxon>
        <taxon>Betaproteobacteria</taxon>
        <taxon>Burkholderiales</taxon>
        <taxon>Tepidimonas</taxon>
    </lineage>
</organism>
<evidence type="ECO:0000259" key="9">
    <source>
        <dbReference type="PROSITE" id="PS50893"/>
    </source>
</evidence>
<dbReference type="Gene3D" id="1.20.1560.10">
    <property type="entry name" value="ABC transporter type 1, transmembrane domain"/>
    <property type="match status" value="1"/>
</dbReference>
<dbReference type="EMBL" id="VJNC01000007">
    <property type="protein sequence ID" value="TSE22095.1"/>
    <property type="molecule type" value="Genomic_DNA"/>
</dbReference>
<dbReference type="SUPFAM" id="SSF52540">
    <property type="entry name" value="P-loop containing nucleoside triphosphate hydrolases"/>
    <property type="match status" value="1"/>
</dbReference>
<dbReference type="GO" id="GO:0006508">
    <property type="term" value="P:proteolysis"/>
    <property type="evidence" value="ECO:0007669"/>
    <property type="project" value="UniProtKB-KW"/>
</dbReference>
<comment type="subcellular location">
    <subcellularLocation>
        <location evidence="1">Cell membrane</location>
        <topology evidence="1">Multi-pass membrane protein</topology>
    </subcellularLocation>
</comment>
<dbReference type="EMBL" id="SMAH01000009">
    <property type="protein sequence ID" value="TCS97512.1"/>
    <property type="molecule type" value="Genomic_DNA"/>
</dbReference>
<evidence type="ECO:0000313" key="14">
    <source>
        <dbReference type="Proteomes" id="UP000315577"/>
    </source>
</evidence>
<accession>A0A4R3LCH2</accession>
<feature type="transmembrane region" description="Helical" evidence="8">
    <location>
        <begin position="146"/>
        <end position="177"/>
    </location>
</feature>
<dbReference type="GO" id="GO:0030253">
    <property type="term" value="P:protein secretion by the type I secretion system"/>
    <property type="evidence" value="ECO:0007669"/>
    <property type="project" value="InterPro"/>
</dbReference>
<feature type="domain" description="ABC transmembrane type-1" evidence="10">
    <location>
        <begin position="31"/>
        <end position="306"/>
    </location>
</feature>
<dbReference type="OrthoDB" id="8554730at2"/>
<dbReference type="InterPro" id="IPR010128">
    <property type="entry name" value="ATPase_T1SS_PrtD-like"/>
</dbReference>
<dbReference type="InterPro" id="IPR027417">
    <property type="entry name" value="P-loop_NTPase"/>
</dbReference>
<evidence type="ECO:0000256" key="5">
    <source>
        <dbReference type="ARBA" id="ARBA00022840"/>
    </source>
</evidence>
<evidence type="ECO:0000256" key="2">
    <source>
        <dbReference type="ARBA" id="ARBA00022475"/>
    </source>
</evidence>
<dbReference type="GO" id="GO:0008233">
    <property type="term" value="F:peptidase activity"/>
    <property type="evidence" value="ECO:0007669"/>
    <property type="project" value="UniProtKB-KW"/>
</dbReference>
<name>A0A4R3LCH2_9BURK</name>
<dbReference type="SMART" id="SM00382">
    <property type="entry name" value="AAA"/>
    <property type="match status" value="1"/>
</dbReference>
<dbReference type="InterPro" id="IPR011527">
    <property type="entry name" value="ABC1_TM_dom"/>
</dbReference>
<protein>
    <submittedName>
        <fullName evidence="11">ATP-binding cassette subfamily C exporter for protease/lipase</fullName>
    </submittedName>
    <submittedName>
        <fullName evidence="12">Type I secretion system ATP-binding protein PrsD</fullName>
    </submittedName>
</protein>
<gene>
    <name evidence="12" type="primary">prsD_2</name>
    <name evidence="11" type="ORF">EDC36_109114</name>
    <name evidence="12" type="ORF">Tigna_01262</name>
</gene>
<dbReference type="GO" id="GO:0005524">
    <property type="term" value="F:ATP binding"/>
    <property type="evidence" value="ECO:0007669"/>
    <property type="project" value="UniProtKB-KW"/>
</dbReference>
<dbReference type="GO" id="GO:0030256">
    <property type="term" value="C:type I protein secretion system complex"/>
    <property type="evidence" value="ECO:0007669"/>
    <property type="project" value="InterPro"/>
</dbReference>
<comment type="caution">
    <text evidence="11">The sequence shown here is derived from an EMBL/GenBank/DDBJ whole genome shotgun (WGS) entry which is preliminary data.</text>
</comment>
<keyword evidence="3 8" id="KW-0812">Transmembrane</keyword>
<evidence type="ECO:0000256" key="1">
    <source>
        <dbReference type="ARBA" id="ARBA00004651"/>
    </source>
</evidence>
<evidence type="ECO:0000259" key="10">
    <source>
        <dbReference type="PROSITE" id="PS50929"/>
    </source>
</evidence>
<keyword evidence="14" id="KW-1185">Reference proteome</keyword>
<evidence type="ECO:0000313" key="11">
    <source>
        <dbReference type="EMBL" id="TCS97512.1"/>
    </source>
</evidence>
<dbReference type="CDD" id="cd03246">
    <property type="entry name" value="ABCC_Protease_Secretion"/>
    <property type="match status" value="1"/>
</dbReference>
<dbReference type="InterPro" id="IPR036640">
    <property type="entry name" value="ABC1_TM_sf"/>
</dbReference>
<dbReference type="PROSITE" id="PS00211">
    <property type="entry name" value="ABC_TRANSPORTER_1"/>
    <property type="match status" value="1"/>
</dbReference>
<evidence type="ECO:0000256" key="7">
    <source>
        <dbReference type="ARBA" id="ARBA00023136"/>
    </source>
</evidence>
<dbReference type="GO" id="GO:0016887">
    <property type="term" value="F:ATP hydrolysis activity"/>
    <property type="evidence" value="ECO:0007669"/>
    <property type="project" value="InterPro"/>
</dbReference>
<dbReference type="Gene3D" id="3.40.50.300">
    <property type="entry name" value="P-loop containing nucleotide triphosphate hydrolases"/>
    <property type="match status" value="1"/>
</dbReference>
<evidence type="ECO:0000313" key="13">
    <source>
        <dbReference type="Proteomes" id="UP000295536"/>
    </source>
</evidence>
<evidence type="ECO:0000256" key="3">
    <source>
        <dbReference type="ARBA" id="ARBA00022692"/>
    </source>
</evidence>
<keyword evidence="5 11" id="KW-0067">ATP-binding</keyword>